<evidence type="ECO:0000259" key="7">
    <source>
        <dbReference type="Pfam" id="PF04932"/>
    </source>
</evidence>
<feature type="transmembrane region" description="Helical" evidence="6">
    <location>
        <begin position="76"/>
        <end position="96"/>
    </location>
</feature>
<feature type="domain" description="O-antigen ligase-related" evidence="7">
    <location>
        <begin position="177"/>
        <end position="314"/>
    </location>
</feature>
<feature type="transmembrane region" description="Helical" evidence="6">
    <location>
        <begin position="215"/>
        <end position="233"/>
    </location>
</feature>
<dbReference type="EMBL" id="ACLF03000002">
    <property type="protein sequence ID" value="EFQ84626.1"/>
    <property type="molecule type" value="Genomic_DNA"/>
</dbReference>
<keyword evidence="5" id="KW-0802">TPR repeat</keyword>
<evidence type="ECO:0000313" key="9">
    <source>
        <dbReference type="Proteomes" id="UP000003111"/>
    </source>
</evidence>
<dbReference type="Proteomes" id="UP000003111">
    <property type="component" value="Unassembled WGS sequence"/>
</dbReference>
<dbReference type="SMART" id="SM00028">
    <property type="entry name" value="TPR"/>
    <property type="match status" value="2"/>
</dbReference>
<keyword evidence="4 6" id="KW-0472">Membrane</keyword>
<dbReference type="Pfam" id="PF13371">
    <property type="entry name" value="TPR_9"/>
    <property type="match status" value="1"/>
</dbReference>
<dbReference type="InterPro" id="IPR007016">
    <property type="entry name" value="O-antigen_ligase-rel_domated"/>
</dbReference>
<reference evidence="8" key="1">
    <citation type="submission" date="2010-08" db="EMBL/GenBank/DDBJ databases">
        <authorList>
            <person name="Muzny D."/>
            <person name="Qin X."/>
            <person name="Buhay C."/>
            <person name="Dugan-Rocha S."/>
            <person name="Ding Y."/>
            <person name="Chen G."/>
            <person name="Hawes A."/>
            <person name="Holder M."/>
            <person name="Jhangiani S."/>
            <person name="Johnson A."/>
            <person name="Khan Z."/>
            <person name="Li Z."/>
            <person name="Liu W."/>
            <person name="Liu X."/>
            <person name="Perez L."/>
            <person name="Shen H."/>
            <person name="Wang Q."/>
            <person name="Watt J."/>
            <person name="Xi L."/>
            <person name="Xin Y."/>
            <person name="Zhou J."/>
            <person name="Deng J."/>
            <person name="Jiang H."/>
            <person name="Liu Y."/>
            <person name="Qu J."/>
            <person name="Song X.-Z."/>
            <person name="Zhang L."/>
            <person name="Villasana D."/>
            <person name="Johnson A."/>
            <person name="Liu J."/>
            <person name="Liyanage D."/>
            <person name="Lorensuhewa L."/>
            <person name="Robinson T."/>
            <person name="Song A."/>
            <person name="Song B.-B."/>
            <person name="Dinh H."/>
            <person name="Thornton R."/>
            <person name="Coyle M."/>
            <person name="Francisco L."/>
            <person name="Jackson L."/>
            <person name="Javaid M."/>
            <person name="Korchina V."/>
            <person name="Kovar C."/>
            <person name="Mata R."/>
            <person name="Mathew T."/>
            <person name="Ngo R."/>
            <person name="Nguyen L."/>
            <person name="Nguyen N."/>
            <person name="Okwuonu G."/>
            <person name="Ongeri F."/>
            <person name="Pham C."/>
            <person name="Simmons D."/>
            <person name="Wilczek-Boney K."/>
            <person name="Hale W."/>
            <person name="Jakkamsetti A."/>
            <person name="Pham P."/>
            <person name="Ruth R."/>
            <person name="San Lucas F."/>
            <person name="Warren J."/>
            <person name="Zhang J."/>
            <person name="Zhao Z."/>
            <person name="Zhou C."/>
            <person name="Zhu D."/>
            <person name="Lee S."/>
            <person name="Bess C."/>
            <person name="Blankenburg K."/>
            <person name="Forbes L."/>
            <person name="Fu Q."/>
            <person name="Gubbala S."/>
            <person name="Hirani K."/>
            <person name="Jayaseelan J.C."/>
            <person name="Lara F."/>
            <person name="Munidasa M."/>
            <person name="Palculict T."/>
            <person name="Patil S."/>
            <person name="Pu L.-L."/>
            <person name="Saada N."/>
            <person name="Tang L."/>
            <person name="Weissenberger G."/>
            <person name="Zhu Y."/>
            <person name="Hemphill L."/>
            <person name="Shang Y."/>
            <person name="Youmans B."/>
            <person name="Ayvaz T."/>
            <person name="Ross M."/>
            <person name="Santibanez J."/>
            <person name="Aqrawi P."/>
            <person name="Gross S."/>
            <person name="Joshi V."/>
            <person name="Fowler G."/>
            <person name="Nazareth L."/>
            <person name="Reid J."/>
            <person name="Worley K."/>
            <person name="Petrosino J."/>
            <person name="Highlander S."/>
            <person name="Gibbs R."/>
        </authorList>
    </citation>
    <scope>NUCLEOTIDE SEQUENCE [LARGE SCALE GENOMIC DNA]</scope>
    <source>
        <strain evidence="8">DSM 15272</strain>
    </source>
</reference>
<feature type="transmembrane region" description="Helical" evidence="6">
    <location>
        <begin position="336"/>
        <end position="352"/>
    </location>
</feature>
<feature type="transmembrane region" description="Helical" evidence="6">
    <location>
        <begin position="108"/>
        <end position="125"/>
    </location>
</feature>
<feature type="transmembrane region" description="Helical" evidence="6">
    <location>
        <begin position="172"/>
        <end position="203"/>
    </location>
</feature>
<dbReference type="OrthoDB" id="5121366at2"/>
<evidence type="ECO:0000256" key="6">
    <source>
        <dbReference type="SAM" id="Phobius"/>
    </source>
</evidence>
<evidence type="ECO:0000256" key="5">
    <source>
        <dbReference type="PROSITE-ProRule" id="PRU00339"/>
    </source>
</evidence>
<accession>E2S8X1</accession>
<dbReference type="HOGENOM" id="CLU_453208_0_0_11"/>
<dbReference type="RefSeq" id="WP_007079357.1">
    <property type="nucleotide sequence ID" value="NZ_CM001024.1"/>
</dbReference>
<dbReference type="PANTHER" id="PTHR37422">
    <property type="entry name" value="TEICHURONIC ACID BIOSYNTHESIS PROTEIN TUAE"/>
    <property type="match status" value="1"/>
</dbReference>
<dbReference type="GO" id="GO:0016020">
    <property type="term" value="C:membrane"/>
    <property type="evidence" value="ECO:0007669"/>
    <property type="project" value="UniProtKB-SubCell"/>
</dbReference>
<comment type="subcellular location">
    <subcellularLocation>
        <location evidence="1">Membrane</location>
        <topology evidence="1">Multi-pass membrane protein</topology>
    </subcellularLocation>
</comment>
<dbReference type="InterPro" id="IPR019734">
    <property type="entry name" value="TPR_rpt"/>
</dbReference>
<evidence type="ECO:0000256" key="3">
    <source>
        <dbReference type="ARBA" id="ARBA00022989"/>
    </source>
</evidence>
<sequence length="566" mass="57217">MALAPLALVPGGFARFVVAPLLVVSVAIAVGARARATGRLPAAVVGVVGAGSLVLLVAALASVSPAAALLGRWPRYEGVVVLGLYVASAWLGARLLGGERHPATATTLLRATAVGALVLAAFSVLDALGASPLGGTDATRPGALLGNATDQGIVAMIAMAVLLRPALTDRQALHVAGLVASVLTIGLAGSRAVIGAAAVVVVVHLAAGVRGGRRPLLLVLGGLVAVVAILPQARERLLGFHTVTGRSVLWTESLELGLDHPWLGVGPSGFVDAIPRYHDDDWVERVGVAAPPDSPHLWLLQAWSAGGLLLVLLAVALAGLIAALGWRGVRRRPDDPLVLGLFAATVGYGLVLSTHFTIAGTTPWAAFLAGGLIAAAARESRSPLPLATSVAAGTAAVVLLAACVGEVVIRDGVDAAAAGRGAAADRSFEIAAGWRPWDVDLPLIAAQALAGATSGGDESAVDPTVRWAARSLELTPDSSTAGLALAVALLRRGELAEALQVLDGVVALAPTDPQAHVQRALARFGLQDGAGAVDDLERAVELDPEDPTAADLLEQIEQRLAGPPGD</sequence>
<feature type="repeat" description="TPR" evidence="5">
    <location>
        <begin position="513"/>
        <end position="546"/>
    </location>
</feature>
<dbReference type="InterPro" id="IPR011990">
    <property type="entry name" value="TPR-like_helical_dom_sf"/>
</dbReference>
<feature type="transmembrane region" description="Helical" evidence="6">
    <location>
        <begin position="12"/>
        <end position="32"/>
    </location>
</feature>
<dbReference type="STRING" id="585531.HMPREF0063_10479"/>
<dbReference type="PROSITE" id="PS50005">
    <property type="entry name" value="TPR"/>
    <property type="match status" value="1"/>
</dbReference>
<keyword evidence="3 6" id="KW-1133">Transmembrane helix</keyword>
<keyword evidence="2 6" id="KW-0812">Transmembrane</keyword>
<evidence type="ECO:0000256" key="2">
    <source>
        <dbReference type="ARBA" id="ARBA00022692"/>
    </source>
</evidence>
<dbReference type="SUPFAM" id="SSF48452">
    <property type="entry name" value="TPR-like"/>
    <property type="match status" value="1"/>
</dbReference>
<evidence type="ECO:0000256" key="4">
    <source>
        <dbReference type="ARBA" id="ARBA00023136"/>
    </source>
</evidence>
<evidence type="ECO:0000313" key="8">
    <source>
        <dbReference type="EMBL" id="EFQ84626.1"/>
    </source>
</evidence>
<proteinExistence type="predicted"/>
<dbReference type="eggNOG" id="COG0457">
    <property type="taxonomic scope" value="Bacteria"/>
</dbReference>
<dbReference type="InterPro" id="IPR051533">
    <property type="entry name" value="WaaL-like"/>
</dbReference>
<protein>
    <submittedName>
        <fullName evidence="8">Tetratricopeptide repeat protein</fullName>
    </submittedName>
</protein>
<name>E2S8X1_9ACTN</name>
<feature type="transmembrane region" description="Helical" evidence="6">
    <location>
        <begin position="302"/>
        <end position="324"/>
    </location>
</feature>
<organism evidence="8 9">
    <name type="scientific">Aeromicrobium marinum DSM 15272</name>
    <dbReference type="NCBI Taxonomy" id="585531"/>
    <lineage>
        <taxon>Bacteria</taxon>
        <taxon>Bacillati</taxon>
        <taxon>Actinomycetota</taxon>
        <taxon>Actinomycetes</taxon>
        <taxon>Propionibacteriales</taxon>
        <taxon>Nocardioidaceae</taxon>
        <taxon>Aeromicrobium</taxon>
    </lineage>
</organism>
<evidence type="ECO:0000256" key="1">
    <source>
        <dbReference type="ARBA" id="ARBA00004141"/>
    </source>
</evidence>
<feature type="transmembrane region" description="Helical" evidence="6">
    <location>
        <begin position="384"/>
        <end position="402"/>
    </location>
</feature>
<gene>
    <name evidence="8" type="ORF">HMPREF0063_10479</name>
</gene>
<dbReference type="AlphaFoldDB" id="E2S8X1"/>
<dbReference type="Pfam" id="PF04932">
    <property type="entry name" value="Wzy_C"/>
    <property type="match status" value="1"/>
</dbReference>
<comment type="caution">
    <text evidence="8">The sequence shown here is derived from an EMBL/GenBank/DDBJ whole genome shotgun (WGS) entry which is preliminary data.</text>
</comment>
<dbReference type="Gene3D" id="1.25.40.10">
    <property type="entry name" value="Tetratricopeptide repeat domain"/>
    <property type="match status" value="1"/>
</dbReference>
<feature type="transmembrane region" description="Helical" evidence="6">
    <location>
        <begin position="44"/>
        <end position="70"/>
    </location>
</feature>
<keyword evidence="9" id="KW-1185">Reference proteome</keyword>
<dbReference type="PANTHER" id="PTHR37422:SF13">
    <property type="entry name" value="LIPOPOLYSACCHARIDE BIOSYNTHESIS PROTEIN PA4999-RELATED"/>
    <property type="match status" value="1"/>
</dbReference>